<protein>
    <recommendedName>
        <fullName evidence="3">RH2 domain-containing protein</fullName>
    </recommendedName>
</protein>
<feature type="compositionally biased region" description="Polar residues" evidence="2">
    <location>
        <begin position="655"/>
        <end position="669"/>
    </location>
</feature>
<organism evidence="4 5">
    <name type="scientific">Calicophoron daubneyi</name>
    <name type="common">Rumen fluke</name>
    <name type="synonym">Paramphistomum daubneyi</name>
    <dbReference type="NCBI Taxonomy" id="300641"/>
    <lineage>
        <taxon>Eukaryota</taxon>
        <taxon>Metazoa</taxon>
        <taxon>Spiralia</taxon>
        <taxon>Lophotrochozoa</taxon>
        <taxon>Platyhelminthes</taxon>
        <taxon>Trematoda</taxon>
        <taxon>Digenea</taxon>
        <taxon>Plagiorchiida</taxon>
        <taxon>Pronocephalata</taxon>
        <taxon>Paramphistomoidea</taxon>
        <taxon>Paramphistomidae</taxon>
        <taxon>Calicophoron</taxon>
    </lineage>
</organism>
<feature type="region of interest" description="Disordered" evidence="2">
    <location>
        <begin position="464"/>
        <end position="485"/>
    </location>
</feature>
<evidence type="ECO:0000256" key="2">
    <source>
        <dbReference type="SAM" id="MobiDB-lite"/>
    </source>
</evidence>
<dbReference type="PROSITE" id="PS51777">
    <property type="entry name" value="RH2"/>
    <property type="match status" value="1"/>
</dbReference>
<dbReference type="EMBL" id="CAXLJL010000345">
    <property type="protein sequence ID" value="CAL5136664.1"/>
    <property type="molecule type" value="Genomic_DNA"/>
</dbReference>
<feature type="compositionally biased region" description="Low complexity" evidence="2">
    <location>
        <begin position="632"/>
        <end position="643"/>
    </location>
</feature>
<dbReference type="PANTHER" id="PTHR13886:SF4">
    <property type="entry name" value="JNK-INTERACTING PROTEIN 3"/>
    <property type="match status" value="1"/>
</dbReference>
<sequence>MDQLVSDKQQLTVDLSMQVAEKNDVVFQLERAKKLRDVADKRVSSLEDELLVTKKAAEDKIERLESLLRHHEMLARNAKEHASRLEERDAQLQNELAIANDRYTELLRAHVDQLERIKLPYSDNASVLAAGAEATNQSEAKAEAIEQSMRNSDIRLPTKPGTDDDGYLKLDELPSTILLDPVKPSDKVSSFIDLMDEAMEYESVIAPSSAVDQEDDDEATHASEGTECAENSFGMVKEVEKLINENAELSATKNALNVVKNDLIRKLDDVTGEKLMLIKELEYLRANRDKNRNDVNRLVRQVNGYQKRVAYLSARLKLYEDVNESFELLPVSSTLSHATSCLVLNDSSCSANELRGSPATVTSANRFGGSLDRVNLTSNHYNPYNAIDAYEARHVNGESQYADRPLDQTREAVPNTPVSQAMCMAKMGEPYFTKREMARVISERNHYKEAFLELQESVRYMEDMRAQSSAEERPSSAVPGNGRNGDRRSSFYIARRLFSSIHSVADGIANGLLDLFSDSLATALPSEVQDYGFTASSRWDEDFSRTSANAGHSAELQHMFSHLLEHAVGQGTEAVLGTGNDFAASVTSQSLSSAIPHLLSKGLEADASGEPTPSHSPVPNRKEESRCVEMKSSSPDSSVISGSKLIVSRSELSNDENTSKTPNAGSTQT</sequence>
<dbReference type="InterPro" id="IPR034744">
    <property type="entry name" value="RH2"/>
</dbReference>
<dbReference type="GO" id="GO:0008432">
    <property type="term" value="F:JUN kinase binding"/>
    <property type="evidence" value="ECO:0007669"/>
    <property type="project" value="TreeGrafter"/>
</dbReference>
<feature type="domain" description="RH2" evidence="3">
    <location>
        <begin position="429"/>
        <end position="500"/>
    </location>
</feature>
<keyword evidence="1" id="KW-0175">Coiled coil</keyword>
<evidence type="ECO:0000313" key="4">
    <source>
        <dbReference type="EMBL" id="CAL5136664.1"/>
    </source>
</evidence>
<gene>
    <name evidence="4" type="ORF">CDAUBV1_LOCUS10786</name>
</gene>
<name>A0AAV2TKA0_CALDB</name>
<dbReference type="Proteomes" id="UP001497525">
    <property type="component" value="Unassembled WGS sequence"/>
</dbReference>
<dbReference type="GO" id="GO:0019894">
    <property type="term" value="F:kinesin binding"/>
    <property type="evidence" value="ECO:0007669"/>
    <property type="project" value="TreeGrafter"/>
</dbReference>
<reference evidence="4" key="1">
    <citation type="submission" date="2024-06" db="EMBL/GenBank/DDBJ databases">
        <authorList>
            <person name="Liu X."/>
            <person name="Lenzi L."/>
            <person name="Haldenby T S."/>
            <person name="Uol C."/>
        </authorList>
    </citation>
    <scope>NUCLEOTIDE SEQUENCE</scope>
</reference>
<feature type="compositionally biased region" description="Basic and acidic residues" evidence="2">
    <location>
        <begin position="620"/>
        <end position="629"/>
    </location>
</feature>
<feature type="region of interest" description="Disordered" evidence="2">
    <location>
        <begin position="604"/>
        <end position="669"/>
    </location>
</feature>
<dbReference type="InterPro" id="IPR039911">
    <property type="entry name" value="JIP3/JIP4"/>
</dbReference>
<proteinExistence type="predicted"/>
<feature type="coiled-coil region" evidence="1">
    <location>
        <begin position="29"/>
        <end position="102"/>
    </location>
</feature>
<evidence type="ECO:0000313" key="5">
    <source>
        <dbReference type="Proteomes" id="UP001497525"/>
    </source>
</evidence>
<dbReference type="Gene3D" id="1.20.5.1000">
    <property type="entry name" value="arf6 gtpase in complex with a specific effector, jip4"/>
    <property type="match status" value="1"/>
</dbReference>
<dbReference type="GO" id="GO:0005078">
    <property type="term" value="F:MAP-kinase scaffold activity"/>
    <property type="evidence" value="ECO:0007669"/>
    <property type="project" value="InterPro"/>
</dbReference>
<evidence type="ECO:0000256" key="1">
    <source>
        <dbReference type="SAM" id="Coils"/>
    </source>
</evidence>
<evidence type="ECO:0000259" key="3">
    <source>
        <dbReference type="PROSITE" id="PS51777"/>
    </source>
</evidence>
<dbReference type="GO" id="GO:0030159">
    <property type="term" value="F:signaling receptor complex adaptor activity"/>
    <property type="evidence" value="ECO:0007669"/>
    <property type="project" value="TreeGrafter"/>
</dbReference>
<dbReference type="GO" id="GO:0005737">
    <property type="term" value="C:cytoplasm"/>
    <property type="evidence" value="ECO:0007669"/>
    <property type="project" value="TreeGrafter"/>
</dbReference>
<dbReference type="PANTHER" id="PTHR13886">
    <property type="entry name" value="JNK/SAPK-ASSOCIATED PROTEIN"/>
    <property type="match status" value="1"/>
</dbReference>
<comment type="caution">
    <text evidence="4">The sequence shown here is derived from an EMBL/GenBank/DDBJ whole genome shotgun (WGS) entry which is preliminary data.</text>
</comment>
<feature type="compositionally biased region" description="Basic and acidic residues" evidence="2">
    <location>
        <begin position="464"/>
        <end position="474"/>
    </location>
</feature>
<accession>A0AAV2TKA0</accession>
<dbReference type="GO" id="GO:0016192">
    <property type="term" value="P:vesicle-mediated transport"/>
    <property type="evidence" value="ECO:0007669"/>
    <property type="project" value="TreeGrafter"/>
</dbReference>
<dbReference type="Pfam" id="PF16471">
    <property type="entry name" value="JIP_LZII"/>
    <property type="match status" value="1"/>
</dbReference>
<dbReference type="AlphaFoldDB" id="A0AAV2TKA0"/>
<feature type="region of interest" description="Disordered" evidence="2">
    <location>
        <begin position="208"/>
        <end position="227"/>
    </location>
</feature>
<dbReference type="InterPro" id="IPR032486">
    <property type="entry name" value="JIP_LZII"/>
</dbReference>